<dbReference type="PANTHER" id="PTHR32322:SF9">
    <property type="entry name" value="AMINO-ACID METABOLITE EFFLUX PUMP-RELATED"/>
    <property type="match status" value="1"/>
</dbReference>
<dbReference type="PANTHER" id="PTHR32322">
    <property type="entry name" value="INNER MEMBRANE TRANSPORTER"/>
    <property type="match status" value="1"/>
</dbReference>
<feature type="transmembrane region" description="Helical" evidence="6">
    <location>
        <begin position="142"/>
        <end position="168"/>
    </location>
</feature>
<evidence type="ECO:0000256" key="3">
    <source>
        <dbReference type="ARBA" id="ARBA00022692"/>
    </source>
</evidence>
<dbReference type="Proteomes" id="UP000010797">
    <property type="component" value="Chromosome"/>
</dbReference>
<evidence type="ECO:0000256" key="2">
    <source>
        <dbReference type="ARBA" id="ARBA00007362"/>
    </source>
</evidence>
<feature type="transmembrane region" description="Helical" evidence="6">
    <location>
        <begin position="33"/>
        <end position="51"/>
    </location>
</feature>
<comment type="similarity">
    <text evidence="2">Belongs to the EamA transporter family.</text>
</comment>
<keyword evidence="9" id="KW-1185">Reference proteome</keyword>
<evidence type="ECO:0000256" key="6">
    <source>
        <dbReference type="SAM" id="Phobius"/>
    </source>
</evidence>
<dbReference type="InterPro" id="IPR037185">
    <property type="entry name" value="EmrE-like"/>
</dbReference>
<dbReference type="AlphaFoldDB" id="L0F3S3"/>
<dbReference type="Pfam" id="PF00892">
    <property type="entry name" value="EamA"/>
    <property type="match status" value="2"/>
</dbReference>
<name>L0F3S3_DESDL</name>
<sequence>MNKRDFAIALMIVTAWGVNFTVIKLGLHDIPSMLLAALRYLATAFPALLFIKPPAVAWRYTIGFGLTVGLGQFACLFYAIEIGMPAGVASVVLQSQAFFTFLFAALTLKEKIRSRQILGLMVGILGLYFIGGNFGARGISEIPLGGLLLTVVAAVSAGFSNIVIKLASKSSVTKGQRLDMLSLVVWSSLVPIIPMLGIALTLDTPQTLISAVQNMDIPAILAVLYIAYVATLFGNATWSELMAKYPVTQVAPISLLVPITGLITAQIVLAEYLDLWQWLGCFVILFGLVIMNFGMTPLRLLLKKR</sequence>
<dbReference type="GO" id="GO:0016020">
    <property type="term" value="C:membrane"/>
    <property type="evidence" value="ECO:0007669"/>
    <property type="project" value="UniProtKB-SubCell"/>
</dbReference>
<dbReference type="eggNOG" id="COG0697">
    <property type="taxonomic scope" value="Bacteria"/>
</dbReference>
<feature type="transmembrane region" description="Helical" evidence="6">
    <location>
        <begin position="58"/>
        <end position="80"/>
    </location>
</feature>
<feature type="domain" description="EamA" evidence="7">
    <location>
        <begin position="8"/>
        <end position="130"/>
    </location>
</feature>
<proteinExistence type="inferred from homology"/>
<keyword evidence="3 6" id="KW-0812">Transmembrane</keyword>
<dbReference type="RefSeq" id="WP_015260834.1">
    <property type="nucleotide sequence ID" value="NC_019903.1"/>
</dbReference>
<feature type="transmembrane region" description="Helical" evidence="6">
    <location>
        <begin position="86"/>
        <end position="105"/>
    </location>
</feature>
<dbReference type="SUPFAM" id="SSF103481">
    <property type="entry name" value="Multidrug resistance efflux transporter EmrE"/>
    <property type="match status" value="2"/>
</dbReference>
<dbReference type="STRING" id="871963.Desdi_0278"/>
<feature type="transmembrane region" description="Helical" evidence="6">
    <location>
        <begin position="250"/>
        <end position="269"/>
    </location>
</feature>
<evidence type="ECO:0000256" key="4">
    <source>
        <dbReference type="ARBA" id="ARBA00022989"/>
    </source>
</evidence>
<organism evidence="8 9">
    <name type="scientific">Desulfitobacterium dichloroeliminans (strain LMG P-21439 / DCA1)</name>
    <dbReference type="NCBI Taxonomy" id="871963"/>
    <lineage>
        <taxon>Bacteria</taxon>
        <taxon>Bacillati</taxon>
        <taxon>Bacillota</taxon>
        <taxon>Clostridia</taxon>
        <taxon>Eubacteriales</taxon>
        <taxon>Desulfitobacteriaceae</taxon>
        <taxon>Desulfitobacterium</taxon>
    </lineage>
</organism>
<gene>
    <name evidence="8" type="ordered locus">Desdi_0278</name>
</gene>
<dbReference type="InterPro" id="IPR000620">
    <property type="entry name" value="EamA_dom"/>
</dbReference>
<feature type="domain" description="EamA" evidence="7">
    <location>
        <begin position="146"/>
        <end position="292"/>
    </location>
</feature>
<keyword evidence="4 6" id="KW-1133">Transmembrane helix</keyword>
<feature type="transmembrane region" description="Helical" evidence="6">
    <location>
        <begin position="117"/>
        <end position="136"/>
    </location>
</feature>
<evidence type="ECO:0000313" key="8">
    <source>
        <dbReference type="EMBL" id="AGA67827.1"/>
    </source>
</evidence>
<dbReference type="EMBL" id="CP003344">
    <property type="protein sequence ID" value="AGA67827.1"/>
    <property type="molecule type" value="Genomic_DNA"/>
</dbReference>
<comment type="subcellular location">
    <subcellularLocation>
        <location evidence="1">Membrane</location>
        <topology evidence="1">Multi-pass membrane protein</topology>
    </subcellularLocation>
</comment>
<feature type="transmembrane region" description="Helical" evidence="6">
    <location>
        <begin position="275"/>
        <end position="295"/>
    </location>
</feature>
<dbReference type="InterPro" id="IPR050638">
    <property type="entry name" value="AA-Vitamin_Transporters"/>
</dbReference>
<dbReference type="OrthoDB" id="67135at2"/>
<evidence type="ECO:0000259" key="7">
    <source>
        <dbReference type="Pfam" id="PF00892"/>
    </source>
</evidence>
<evidence type="ECO:0000313" key="9">
    <source>
        <dbReference type="Proteomes" id="UP000010797"/>
    </source>
</evidence>
<feature type="transmembrane region" description="Helical" evidence="6">
    <location>
        <begin position="180"/>
        <end position="202"/>
    </location>
</feature>
<dbReference type="KEGG" id="ddl:Desdi_0278"/>
<evidence type="ECO:0000256" key="1">
    <source>
        <dbReference type="ARBA" id="ARBA00004141"/>
    </source>
</evidence>
<feature type="transmembrane region" description="Helical" evidence="6">
    <location>
        <begin position="217"/>
        <end position="238"/>
    </location>
</feature>
<feature type="transmembrane region" description="Helical" evidence="6">
    <location>
        <begin position="7"/>
        <end position="27"/>
    </location>
</feature>
<accession>L0F3S3</accession>
<protein>
    <submittedName>
        <fullName evidence="8">EamA-like transporter family</fullName>
    </submittedName>
</protein>
<evidence type="ECO:0000256" key="5">
    <source>
        <dbReference type="ARBA" id="ARBA00023136"/>
    </source>
</evidence>
<reference evidence="9" key="1">
    <citation type="submission" date="2012-02" db="EMBL/GenBank/DDBJ databases">
        <title>Complete sequence of Desulfitobacterium dichloroeliminans LMG P-21439.</title>
        <authorList>
            <person name="Lucas S."/>
            <person name="Han J."/>
            <person name="Lapidus A."/>
            <person name="Cheng J.-F."/>
            <person name="Goodwin L."/>
            <person name="Pitluck S."/>
            <person name="Peters L."/>
            <person name="Ovchinnikova G."/>
            <person name="Teshima H."/>
            <person name="Detter J.C."/>
            <person name="Han C."/>
            <person name="Tapia R."/>
            <person name="Land M."/>
            <person name="Hauser L."/>
            <person name="Kyrpides N."/>
            <person name="Ivanova N."/>
            <person name="Pagani I."/>
            <person name="Kruse T."/>
            <person name="de Vos W.M."/>
            <person name="Boon N."/>
            <person name="Smidt H."/>
            <person name="Woyke T."/>
        </authorList>
    </citation>
    <scope>NUCLEOTIDE SEQUENCE [LARGE SCALE GENOMIC DNA]</scope>
    <source>
        <strain evidence="9">LMG P-21439 / DCA1</strain>
    </source>
</reference>
<keyword evidence="5 6" id="KW-0472">Membrane</keyword>
<dbReference type="HOGENOM" id="CLU_033863_20_1_9"/>